<keyword evidence="1" id="KW-0479">Metal-binding</keyword>
<keyword evidence="2" id="KW-0539">Nucleus</keyword>
<dbReference type="Gene3D" id="4.10.240.10">
    <property type="entry name" value="Zn(2)-C6 fungal-type DNA-binding domain"/>
    <property type="match status" value="1"/>
</dbReference>
<sequence>MSAHGGSPQSAAPTMEQPAWQPEMANGEPYSRACDQCRTRKIRCNREVPCSNCRTASRACTTTGMGRRGHPGGSRILVSSQYERKIDRIEERLSAIEGLLRARLPVNGFQGPPASSSSSTGPGAMSQQIPIRTATAGSSCAGTTSTPNAALKNSASDSHCSSPLDFDSPATYEGGSSLTAQSTLAGEFFEKAVLLGRTPGFYGDGGDDEINARMRDALASLKQMVAMQRENASADELTPGCSGRNSEEGKVGGEDGALQKLEMPPMPAVLAILKRIKESNSRVFEDDMAFLDMEEFIGLCKNVYFATEEFSEATFIIVNAGLYHMFASEFDATDDEGLREQYCAYEDQCQSNLDAAFLRLPLCLPATMMNIKALLFGTMHTIGYVCKPKLAWTLITTAARMVLTLGFHRIDNNSPASDMAMTGGPAATSGTAAMASMAATPAAAATTTPGAISAATSPAAAATASTATNGKTNIKVLIFWYVYTIEKALALRLGYSSVIRDHDITIPYTLDTSVQPGPFSGLVNAWVKLAVIQSRAYEQLYSPQALAQPREVTVSCARGLGRQLEAVMDEAKRARDALAEAVGPDSKYTGSLDMQLKGDEIICYTTLTLIYRALPAPEGSVDSFDAQCVEAARRVLEIHQECMAATADNMHLQVSQIHWSVLLTPFAPFFVIFCQTISTSSSADLALIQAFAASLIPASEYSEPVKRLQRLCDVFCKVAAVYLEAKARASQVGDQDMMQIGNEFDMYFGALGLMQHQQQPMVQPQWNGPHHHQQQQQQQQQQQHHQQQQQQQQFAPVQHQQQHPQHQQQDVQNMGMMMPGFDMGLGDWYAGSRSIMGLLEGDMSTFGMPPEAGHGHGHGHGHIHGGHMG</sequence>
<dbReference type="InterPro" id="IPR036864">
    <property type="entry name" value="Zn2-C6_fun-type_DNA-bd_sf"/>
</dbReference>
<dbReference type="InterPro" id="IPR007219">
    <property type="entry name" value="XnlR_reg_dom"/>
</dbReference>
<name>A0ABQ8NH09_PYRGI</name>
<evidence type="ECO:0000256" key="1">
    <source>
        <dbReference type="ARBA" id="ARBA00022723"/>
    </source>
</evidence>
<feature type="domain" description="Zn(2)-C6 fungal-type" evidence="4">
    <location>
        <begin position="33"/>
        <end position="62"/>
    </location>
</feature>
<dbReference type="InterPro" id="IPR050987">
    <property type="entry name" value="AtrR-like"/>
</dbReference>
<evidence type="ECO:0000313" key="6">
    <source>
        <dbReference type="Proteomes" id="UP001059893"/>
    </source>
</evidence>
<dbReference type="CDD" id="cd00067">
    <property type="entry name" value="GAL4"/>
    <property type="match status" value="1"/>
</dbReference>
<dbReference type="CDD" id="cd12148">
    <property type="entry name" value="fungal_TF_MHR"/>
    <property type="match status" value="1"/>
</dbReference>
<gene>
    <name evidence="5" type="ORF">MCOR33_006994</name>
</gene>
<feature type="compositionally biased region" description="Low complexity" evidence="3">
    <location>
        <begin position="111"/>
        <end position="126"/>
    </location>
</feature>
<reference evidence="5" key="1">
    <citation type="submission" date="2021-01" db="EMBL/GenBank/DDBJ databases">
        <title>Deciphering the adaptive evolutionary patterns associated with biogeogrpahic diversity in the finger millet blast pathogen Magnaporthe oryzae in Eastern Africa.</title>
        <authorList>
            <person name="Onyema G."/>
            <person name="Shittu T.A."/>
            <person name="Dodsworth S."/>
            <person name="Devilliers S."/>
            <person name="Muthumeenakshi S."/>
            <person name="Sreenivasaprasad S."/>
        </authorList>
    </citation>
    <scope>NUCLEOTIDE SEQUENCE</scope>
    <source>
        <strain evidence="5">D15/s37</strain>
    </source>
</reference>
<feature type="compositionally biased region" description="Low complexity" evidence="3">
    <location>
        <begin position="759"/>
        <end position="809"/>
    </location>
</feature>
<dbReference type="Pfam" id="PF00172">
    <property type="entry name" value="Zn_clus"/>
    <property type="match status" value="1"/>
</dbReference>
<keyword evidence="6" id="KW-1185">Reference proteome</keyword>
<dbReference type="SUPFAM" id="SSF57701">
    <property type="entry name" value="Zn2/Cys6 DNA-binding domain"/>
    <property type="match status" value="1"/>
</dbReference>
<dbReference type="PANTHER" id="PTHR46910">
    <property type="entry name" value="TRANSCRIPTION FACTOR PDR1"/>
    <property type="match status" value="1"/>
</dbReference>
<evidence type="ECO:0000256" key="3">
    <source>
        <dbReference type="SAM" id="MobiDB-lite"/>
    </source>
</evidence>
<evidence type="ECO:0000313" key="5">
    <source>
        <dbReference type="EMBL" id="KAI6296382.1"/>
    </source>
</evidence>
<evidence type="ECO:0000259" key="4">
    <source>
        <dbReference type="PROSITE" id="PS50048"/>
    </source>
</evidence>
<feature type="compositionally biased region" description="Basic residues" evidence="3">
    <location>
        <begin position="855"/>
        <end position="869"/>
    </location>
</feature>
<feature type="region of interest" description="Disordered" evidence="3">
    <location>
        <begin position="759"/>
        <end position="810"/>
    </location>
</feature>
<feature type="region of interest" description="Disordered" evidence="3">
    <location>
        <begin position="232"/>
        <end position="253"/>
    </location>
</feature>
<evidence type="ECO:0000256" key="2">
    <source>
        <dbReference type="ARBA" id="ARBA00023242"/>
    </source>
</evidence>
<dbReference type="SMART" id="SM00066">
    <property type="entry name" value="GAL4"/>
    <property type="match status" value="1"/>
</dbReference>
<comment type="caution">
    <text evidence="5">The sequence shown here is derived from an EMBL/GenBank/DDBJ whole genome shotgun (WGS) entry which is preliminary data.</text>
</comment>
<proteinExistence type="predicted"/>
<protein>
    <recommendedName>
        <fullName evidence="4">Zn(2)-C6 fungal-type domain-containing protein</fullName>
    </recommendedName>
</protein>
<dbReference type="PROSITE" id="PS50048">
    <property type="entry name" value="ZN2_CY6_FUNGAL_2"/>
    <property type="match status" value="1"/>
</dbReference>
<feature type="region of interest" description="Disordered" evidence="3">
    <location>
        <begin position="848"/>
        <end position="869"/>
    </location>
</feature>
<dbReference type="PROSITE" id="PS00463">
    <property type="entry name" value="ZN2_CY6_FUNGAL_1"/>
    <property type="match status" value="1"/>
</dbReference>
<dbReference type="Proteomes" id="UP001059893">
    <property type="component" value="Unassembled WGS sequence"/>
</dbReference>
<dbReference type="Pfam" id="PF04082">
    <property type="entry name" value="Fungal_trans"/>
    <property type="match status" value="1"/>
</dbReference>
<feature type="region of interest" description="Disordered" evidence="3">
    <location>
        <begin position="107"/>
        <end position="126"/>
    </location>
</feature>
<organism evidence="5 6">
    <name type="scientific">Pyricularia grisea</name>
    <name type="common">Crabgrass-specific blast fungus</name>
    <name type="synonym">Magnaporthe grisea</name>
    <dbReference type="NCBI Taxonomy" id="148305"/>
    <lineage>
        <taxon>Eukaryota</taxon>
        <taxon>Fungi</taxon>
        <taxon>Dikarya</taxon>
        <taxon>Ascomycota</taxon>
        <taxon>Pezizomycotina</taxon>
        <taxon>Sordariomycetes</taxon>
        <taxon>Sordariomycetidae</taxon>
        <taxon>Magnaporthales</taxon>
        <taxon>Pyriculariaceae</taxon>
        <taxon>Pyricularia</taxon>
    </lineage>
</organism>
<dbReference type="SMART" id="SM00906">
    <property type="entry name" value="Fungal_trans"/>
    <property type="match status" value="1"/>
</dbReference>
<accession>A0ABQ8NH09</accession>
<dbReference type="EMBL" id="JABSND010000136">
    <property type="protein sequence ID" value="KAI6296382.1"/>
    <property type="molecule type" value="Genomic_DNA"/>
</dbReference>
<dbReference type="InterPro" id="IPR001138">
    <property type="entry name" value="Zn2Cys6_DnaBD"/>
</dbReference>
<dbReference type="PANTHER" id="PTHR46910:SF5">
    <property type="entry name" value="ZN(II)2CYS6 TRANSCRIPTION FACTOR (EUROFUNG)"/>
    <property type="match status" value="1"/>
</dbReference>